<feature type="signal peptide" evidence="1">
    <location>
        <begin position="1"/>
        <end position="34"/>
    </location>
</feature>
<dbReference type="GO" id="GO:0005576">
    <property type="term" value="C:extracellular region"/>
    <property type="evidence" value="ECO:0007669"/>
    <property type="project" value="TreeGrafter"/>
</dbReference>
<dbReference type="EMBL" id="LJYW01000001">
    <property type="protein sequence ID" value="KPL51803.1"/>
    <property type="molecule type" value="Genomic_DNA"/>
</dbReference>
<dbReference type="AlphaFoldDB" id="A0A0P6VNF0"/>
<proteinExistence type="predicted"/>
<protein>
    <recommendedName>
        <fullName evidence="4">Lysozyme inhibitor LprI N-terminal domain-containing protein</fullName>
    </recommendedName>
</protein>
<name>A0A0P6VNF0_9HYPH</name>
<evidence type="ECO:0000313" key="3">
    <source>
        <dbReference type="Proteomes" id="UP000048984"/>
    </source>
</evidence>
<keyword evidence="3" id="KW-1185">Reference proteome</keyword>
<comment type="caution">
    <text evidence="2">The sequence shown here is derived from an EMBL/GenBank/DDBJ whole genome shotgun (WGS) entry which is preliminary data.</text>
</comment>
<accession>A0A0P6VNF0</accession>
<dbReference type="RefSeq" id="WP_054357966.1">
    <property type="nucleotide sequence ID" value="NZ_LJYW01000001.1"/>
</dbReference>
<gene>
    <name evidence="2" type="ORF">ABB55_05805</name>
</gene>
<evidence type="ECO:0000256" key="1">
    <source>
        <dbReference type="SAM" id="SignalP"/>
    </source>
</evidence>
<organism evidence="2 3">
    <name type="scientific">Prosthecodimorpha hirschii</name>
    <dbReference type="NCBI Taxonomy" id="665126"/>
    <lineage>
        <taxon>Bacteria</taxon>
        <taxon>Pseudomonadati</taxon>
        <taxon>Pseudomonadota</taxon>
        <taxon>Alphaproteobacteria</taxon>
        <taxon>Hyphomicrobiales</taxon>
        <taxon>Ancalomicrobiaceae</taxon>
        <taxon>Prosthecodimorpha</taxon>
    </lineage>
</organism>
<reference evidence="2 3" key="2">
    <citation type="submission" date="2015-10" db="EMBL/GenBank/DDBJ databases">
        <title>Draft Genome Sequence of Prosthecomicrobium hirschii ATCC 27832.</title>
        <authorList>
            <person name="Daniel J."/>
            <person name="Givan S.A."/>
            <person name="Brun Y.V."/>
            <person name="Brown P.J."/>
        </authorList>
    </citation>
    <scope>NUCLEOTIDE SEQUENCE [LARGE SCALE GENOMIC DNA]</scope>
    <source>
        <strain evidence="2 3">16</strain>
    </source>
</reference>
<reference evidence="2 3" key="1">
    <citation type="submission" date="2015-09" db="EMBL/GenBank/DDBJ databases">
        <authorList>
            <person name="Jackson K.R."/>
            <person name="Lunt B.L."/>
            <person name="Fisher J.N.B."/>
            <person name="Gardner A.V."/>
            <person name="Bailey M.E."/>
            <person name="Deus L.M."/>
            <person name="Earl A.S."/>
            <person name="Gibby P.D."/>
            <person name="Hartmann K.A."/>
            <person name="Liu J.E."/>
            <person name="Manci A.M."/>
            <person name="Nielsen D.A."/>
            <person name="Solomon M.B."/>
            <person name="Breakwell D.P."/>
            <person name="Burnett S.H."/>
            <person name="Grose J.H."/>
        </authorList>
    </citation>
    <scope>NUCLEOTIDE SEQUENCE [LARGE SCALE GENOMIC DNA]</scope>
    <source>
        <strain evidence="2 3">16</strain>
    </source>
</reference>
<keyword evidence="1" id="KW-0732">Signal</keyword>
<dbReference type="PANTHER" id="PTHR37549">
    <property type="entry name" value="LIPOPROTEIN LPRI"/>
    <property type="match status" value="1"/>
</dbReference>
<evidence type="ECO:0000313" key="2">
    <source>
        <dbReference type="EMBL" id="KPL51803.1"/>
    </source>
</evidence>
<evidence type="ECO:0008006" key="4">
    <source>
        <dbReference type="Google" id="ProtNLM"/>
    </source>
</evidence>
<feature type="chain" id="PRO_5006131654" description="Lysozyme inhibitor LprI N-terminal domain-containing protein" evidence="1">
    <location>
        <begin position="35"/>
        <end position="236"/>
    </location>
</feature>
<dbReference type="InterPro" id="IPR052755">
    <property type="entry name" value="Lysozyme_Inhibitor_LprI"/>
</dbReference>
<dbReference type="PANTHER" id="PTHR37549:SF1">
    <property type="entry name" value="LIPOPROTEIN LPRI"/>
    <property type="match status" value="1"/>
</dbReference>
<sequence>MPRAEPAITLPILTLPVLTLAAAVLAASPQPAQAQASFDCTKAKTAVEKAICADRTLAGLDRKMAVAYASALKRFDAATGRLVREDQQMAMQLRDWAFDFEDFDMAGFLESRVVQLDAYDAAPRASFVGTWANVGGTATVEASPKGLTVSVTASDGAIGRWICQFEGIGRLDGAQMVVAEAPGTSDYEGWTLRFVRDGQAIRITAEKPAGYEGTPPYCGAVGNVDGTYIAAKPFTN</sequence>
<dbReference type="Proteomes" id="UP000048984">
    <property type="component" value="Unassembled WGS sequence"/>
</dbReference>